<reference evidence="1 2" key="1">
    <citation type="submission" date="2018-11" db="EMBL/GenBank/DDBJ databases">
        <title>Sequencing the genomes of 1000 actinobacteria strains.</title>
        <authorList>
            <person name="Klenk H.-P."/>
        </authorList>
    </citation>
    <scope>NUCLEOTIDE SEQUENCE [LARGE SCALE GENOMIC DNA]</scope>
    <source>
        <strain evidence="1 2">DSM 44254</strain>
    </source>
</reference>
<evidence type="ECO:0000313" key="2">
    <source>
        <dbReference type="Proteomes" id="UP000272400"/>
    </source>
</evidence>
<proteinExistence type="predicted"/>
<accession>A0A3N1D7T0</accession>
<name>A0A3N1D7T0_9ACTN</name>
<gene>
    <name evidence="1" type="ORF">EDD29_7279</name>
</gene>
<comment type="caution">
    <text evidence="1">The sequence shown here is derived from an EMBL/GenBank/DDBJ whole genome shotgun (WGS) entry which is preliminary data.</text>
</comment>
<dbReference type="Proteomes" id="UP000272400">
    <property type="component" value="Unassembled WGS sequence"/>
</dbReference>
<protein>
    <submittedName>
        <fullName evidence="1">Uncharacterized protein</fullName>
    </submittedName>
</protein>
<dbReference type="AlphaFoldDB" id="A0A3N1D7T0"/>
<dbReference type="EMBL" id="RJKE01000001">
    <property type="protein sequence ID" value="ROO89580.1"/>
    <property type="molecule type" value="Genomic_DNA"/>
</dbReference>
<organism evidence="1 2">
    <name type="scientific">Actinocorallia herbida</name>
    <dbReference type="NCBI Taxonomy" id="58109"/>
    <lineage>
        <taxon>Bacteria</taxon>
        <taxon>Bacillati</taxon>
        <taxon>Actinomycetota</taxon>
        <taxon>Actinomycetes</taxon>
        <taxon>Streptosporangiales</taxon>
        <taxon>Thermomonosporaceae</taxon>
        <taxon>Actinocorallia</taxon>
    </lineage>
</organism>
<evidence type="ECO:0000313" key="1">
    <source>
        <dbReference type="EMBL" id="ROO89580.1"/>
    </source>
</evidence>
<keyword evidence="2" id="KW-1185">Reference proteome</keyword>
<sequence>MDGIGFALITEGSRTVKEFSIDQIVNVKLPRYNSYIVIDLDDPVVPRVLVTAPDRKAGPWSFLTRDVEVS</sequence>